<name>A0A936YZ19_9BURK</name>
<proteinExistence type="predicted"/>
<feature type="compositionally biased region" description="Basic and acidic residues" evidence="1">
    <location>
        <begin position="47"/>
        <end position="62"/>
    </location>
</feature>
<dbReference type="RefSeq" id="WP_201673174.1">
    <property type="nucleotide sequence ID" value="NZ_JAEQNE010000001.1"/>
</dbReference>
<comment type="caution">
    <text evidence="2">The sequence shown here is derived from an EMBL/GenBank/DDBJ whole genome shotgun (WGS) entry which is preliminary data.</text>
</comment>
<sequence length="62" mass="6714">MDQKHDDPPLPNPSQLRAMARPAPCMPGRHCERHASGLRGCIAGECNRPKPGDGVKGLDDVR</sequence>
<feature type="region of interest" description="Disordered" evidence="1">
    <location>
        <begin position="1"/>
        <end position="25"/>
    </location>
</feature>
<evidence type="ECO:0000313" key="3">
    <source>
        <dbReference type="Proteomes" id="UP000599109"/>
    </source>
</evidence>
<gene>
    <name evidence="2" type="ORF">JJ685_05430</name>
</gene>
<protein>
    <submittedName>
        <fullName evidence="2">Uncharacterized protein</fullName>
    </submittedName>
</protein>
<evidence type="ECO:0000313" key="2">
    <source>
        <dbReference type="EMBL" id="MBL0390580.1"/>
    </source>
</evidence>
<dbReference type="EMBL" id="JAEQNE010000001">
    <property type="protein sequence ID" value="MBL0390580.1"/>
    <property type="molecule type" value="Genomic_DNA"/>
</dbReference>
<evidence type="ECO:0000256" key="1">
    <source>
        <dbReference type="SAM" id="MobiDB-lite"/>
    </source>
</evidence>
<keyword evidence="3" id="KW-1185">Reference proteome</keyword>
<feature type="region of interest" description="Disordered" evidence="1">
    <location>
        <begin position="43"/>
        <end position="62"/>
    </location>
</feature>
<organism evidence="2 3">
    <name type="scientific">Ramlibacter monticola</name>
    <dbReference type="NCBI Taxonomy" id="1926872"/>
    <lineage>
        <taxon>Bacteria</taxon>
        <taxon>Pseudomonadati</taxon>
        <taxon>Pseudomonadota</taxon>
        <taxon>Betaproteobacteria</taxon>
        <taxon>Burkholderiales</taxon>
        <taxon>Comamonadaceae</taxon>
        <taxon>Ramlibacter</taxon>
    </lineage>
</organism>
<dbReference type="Proteomes" id="UP000599109">
    <property type="component" value="Unassembled WGS sequence"/>
</dbReference>
<accession>A0A936YZ19</accession>
<dbReference type="AlphaFoldDB" id="A0A936YZ19"/>
<reference evidence="2 3" key="1">
    <citation type="journal article" date="2017" name="Int. J. Syst. Evol. Microbiol.">
        <title>Ramlibacter monticola sp. nov., isolated from forest soil.</title>
        <authorList>
            <person name="Chaudhary D.K."/>
            <person name="Kim J."/>
        </authorList>
    </citation>
    <scope>NUCLEOTIDE SEQUENCE [LARGE SCALE GENOMIC DNA]</scope>
    <source>
        <strain evidence="2 3">KACC 19175</strain>
    </source>
</reference>